<evidence type="ECO:0000313" key="3">
    <source>
        <dbReference type="Proteomes" id="UP001432027"/>
    </source>
</evidence>
<keyword evidence="3" id="KW-1185">Reference proteome</keyword>
<protein>
    <submittedName>
        <fullName evidence="2">Uncharacterized protein</fullName>
    </submittedName>
</protein>
<reference evidence="2" key="1">
    <citation type="submission" date="2023-10" db="EMBL/GenBank/DDBJ databases">
        <title>Genome assembly of Pristionchus species.</title>
        <authorList>
            <person name="Yoshida K."/>
            <person name="Sommer R.J."/>
        </authorList>
    </citation>
    <scope>NUCLEOTIDE SEQUENCE</scope>
    <source>
        <strain evidence="2">RS0144</strain>
    </source>
</reference>
<dbReference type="Proteomes" id="UP001432027">
    <property type="component" value="Unassembled WGS sequence"/>
</dbReference>
<comment type="caution">
    <text evidence="2">The sequence shown here is derived from an EMBL/GenBank/DDBJ whole genome shotgun (WGS) entry which is preliminary data.</text>
</comment>
<gene>
    <name evidence="2" type="ORF">PENTCL1PPCAC_18622</name>
</gene>
<dbReference type="AlphaFoldDB" id="A0AAV5TPY1"/>
<evidence type="ECO:0000313" key="2">
    <source>
        <dbReference type="EMBL" id="GMS96447.1"/>
    </source>
</evidence>
<sequence length="136" mass="15216">TLIMSSLIKIVSLACIVAVCGAELSRDKRQLFVDPIGSSVVDPYVDPIYAPPPRVVYRRPTVVLQRPSYYPELYSRPMVRAYRPIYREVVPQVYAEPQPLVYRRPAFAVAAPAVGPAFLSQQSVIGSDILIKKKKL</sequence>
<dbReference type="EMBL" id="BTSX01000004">
    <property type="protein sequence ID" value="GMS96447.1"/>
    <property type="molecule type" value="Genomic_DNA"/>
</dbReference>
<proteinExistence type="predicted"/>
<feature type="signal peptide" evidence="1">
    <location>
        <begin position="1"/>
        <end position="22"/>
    </location>
</feature>
<feature type="chain" id="PRO_5043506955" evidence="1">
    <location>
        <begin position="23"/>
        <end position="136"/>
    </location>
</feature>
<keyword evidence="1" id="KW-0732">Signal</keyword>
<name>A0AAV5TPY1_9BILA</name>
<evidence type="ECO:0000256" key="1">
    <source>
        <dbReference type="SAM" id="SignalP"/>
    </source>
</evidence>
<accession>A0AAV5TPY1</accession>
<organism evidence="2 3">
    <name type="scientific">Pristionchus entomophagus</name>
    <dbReference type="NCBI Taxonomy" id="358040"/>
    <lineage>
        <taxon>Eukaryota</taxon>
        <taxon>Metazoa</taxon>
        <taxon>Ecdysozoa</taxon>
        <taxon>Nematoda</taxon>
        <taxon>Chromadorea</taxon>
        <taxon>Rhabditida</taxon>
        <taxon>Rhabditina</taxon>
        <taxon>Diplogasteromorpha</taxon>
        <taxon>Diplogasteroidea</taxon>
        <taxon>Neodiplogasteridae</taxon>
        <taxon>Pristionchus</taxon>
    </lineage>
</organism>
<feature type="non-terminal residue" evidence="2">
    <location>
        <position position="1"/>
    </location>
</feature>